<dbReference type="GO" id="GO:0043714">
    <property type="term" value="F:(R)-citramalate synthase activity"/>
    <property type="evidence" value="ECO:0007669"/>
    <property type="project" value="UniProtKB-UniRule"/>
</dbReference>
<dbReference type="Pfam" id="PF00682">
    <property type="entry name" value="HMGL-like"/>
    <property type="match status" value="1"/>
</dbReference>
<evidence type="ECO:0000256" key="5">
    <source>
        <dbReference type="ARBA" id="ARBA00022679"/>
    </source>
</evidence>
<evidence type="ECO:0000256" key="2">
    <source>
        <dbReference type="ARBA" id="ARBA00006154"/>
    </source>
</evidence>
<name>A0A926DKU1_9FIRM</name>
<organism evidence="11 12">
    <name type="scientific">Congzhengia minquanensis</name>
    <dbReference type="NCBI Taxonomy" id="2763657"/>
    <lineage>
        <taxon>Bacteria</taxon>
        <taxon>Bacillati</taxon>
        <taxon>Bacillota</taxon>
        <taxon>Clostridia</taxon>
        <taxon>Eubacteriales</taxon>
        <taxon>Oscillospiraceae</taxon>
        <taxon>Congzhengia</taxon>
    </lineage>
</organism>
<reference evidence="11" key="1">
    <citation type="submission" date="2020-08" db="EMBL/GenBank/DDBJ databases">
        <title>Genome public.</title>
        <authorList>
            <person name="Liu C."/>
            <person name="Sun Q."/>
        </authorList>
    </citation>
    <scope>NUCLEOTIDE SEQUENCE</scope>
    <source>
        <strain evidence="11">H8</strain>
    </source>
</reference>
<dbReference type="InterPro" id="IPR000891">
    <property type="entry name" value="PYR_CT"/>
</dbReference>
<dbReference type="GO" id="GO:0009098">
    <property type="term" value="P:L-leucine biosynthetic process"/>
    <property type="evidence" value="ECO:0007669"/>
    <property type="project" value="InterPro"/>
</dbReference>
<dbReference type="NCBIfam" id="TIGR00977">
    <property type="entry name" value="citramal_synth"/>
    <property type="match status" value="1"/>
</dbReference>
<feature type="domain" description="Pyruvate carboxyltransferase" evidence="10">
    <location>
        <begin position="4"/>
        <end position="270"/>
    </location>
</feature>
<dbReference type="EMBL" id="JACRSU010000001">
    <property type="protein sequence ID" value="MBC8540121.1"/>
    <property type="molecule type" value="Genomic_DNA"/>
</dbReference>
<dbReference type="Gene3D" id="1.10.238.260">
    <property type="match status" value="1"/>
</dbReference>
<dbReference type="Pfam" id="PF08502">
    <property type="entry name" value="LeuA_dimer"/>
    <property type="match status" value="1"/>
</dbReference>
<comment type="catalytic activity">
    <reaction evidence="7">
        <text>pyruvate + acetyl-CoA + H2O = (3R)-citramalate + CoA + H(+)</text>
        <dbReference type="Rhea" id="RHEA:19045"/>
        <dbReference type="ChEBI" id="CHEBI:15361"/>
        <dbReference type="ChEBI" id="CHEBI:15377"/>
        <dbReference type="ChEBI" id="CHEBI:15378"/>
        <dbReference type="ChEBI" id="CHEBI:30934"/>
        <dbReference type="ChEBI" id="CHEBI:57287"/>
        <dbReference type="ChEBI" id="CHEBI:57288"/>
        <dbReference type="EC" id="2.3.3.21"/>
    </reaction>
</comment>
<evidence type="ECO:0000256" key="8">
    <source>
        <dbReference type="NCBIfam" id="TIGR00977"/>
    </source>
</evidence>
<evidence type="ECO:0000313" key="11">
    <source>
        <dbReference type="EMBL" id="MBC8540121.1"/>
    </source>
</evidence>
<dbReference type="EC" id="2.3.3.21" evidence="8"/>
<dbReference type="GO" id="GO:0003852">
    <property type="term" value="F:2-isopropylmalate synthase activity"/>
    <property type="evidence" value="ECO:0007669"/>
    <property type="project" value="InterPro"/>
</dbReference>
<evidence type="ECO:0000256" key="4">
    <source>
        <dbReference type="ARBA" id="ARBA00022624"/>
    </source>
</evidence>
<comment type="similarity">
    <text evidence="2 9">Belongs to the alpha-IPM synthase/homocitrate synthase family.</text>
</comment>
<dbReference type="Gene3D" id="3.30.160.270">
    <property type="match status" value="1"/>
</dbReference>
<dbReference type="InterPro" id="IPR013785">
    <property type="entry name" value="Aldolase_TIM"/>
</dbReference>
<dbReference type="InterPro" id="IPR002034">
    <property type="entry name" value="AIPM/Hcit_synth_CS"/>
</dbReference>
<comment type="pathway">
    <text evidence="1">Amino-acid biosynthesis; L-isoleucine biosynthesis; 2-oxobutanoate from pyruvate: step 1/3.</text>
</comment>
<dbReference type="SUPFAM" id="SSF110921">
    <property type="entry name" value="2-isopropylmalate synthase LeuA, allosteric (dimerisation) domain"/>
    <property type="match status" value="1"/>
</dbReference>
<sequence length="534" mass="58687">MAKIDVYDTTLRDGTQGEGISFSLADKIKIVKLLDELGVSYIEAGIPASNPKDAELFACLAEIKLKHAKIAAFGSTHRIGVPVEQDSAVKALIDAGAPVVTIFGKAWDLHVKEVFHARLSENLDIIRETVCYVKSFGKEVIFDAEHFFDGYKQNREYALSSLNAAKSAGADIICLCDTNGAAFPDEISSIVAEVKAYLGGTKLAIHCHNDVGVAVSNTLLGVFAGAEQVQGTMNGFGERCGNANLCTIIPNLQLKRGYDLVPKESLKKLKSISRHIYELANIVPDERKPYVGGMAFAHKGGMHIDAVLKNPVTFEHISPENVGNERKLLMSEMSGRALVYDIIRKFEPDTKKDAPVISEILDEIKRLENEGYQFEGAESSFELMVLKKLGFYKPQFQLEQFQVIAAAPAKSQYTATAMIKICVGDTAEITAAEGEGPVNALDKALRKALYRFYPELKNTRLIDFKVRVLDGSKTGTAALTRVLMESTDGRTNWSTVGVSEDILEASWRALVDSVDYYMLDIKRNKHTERSKATC</sequence>
<evidence type="ECO:0000259" key="10">
    <source>
        <dbReference type="PROSITE" id="PS50991"/>
    </source>
</evidence>
<dbReference type="SMART" id="SM00917">
    <property type="entry name" value="LeuA_dimer"/>
    <property type="match status" value="1"/>
</dbReference>
<gene>
    <name evidence="11" type="ORF">H8698_03915</name>
</gene>
<dbReference type="AlphaFoldDB" id="A0A926DKU1"/>
<keyword evidence="5 9" id="KW-0808">Transferase</keyword>
<evidence type="ECO:0000256" key="6">
    <source>
        <dbReference type="ARBA" id="ARBA00023304"/>
    </source>
</evidence>
<dbReference type="RefSeq" id="WP_249311250.1">
    <property type="nucleotide sequence ID" value="NZ_JACRSU010000001.1"/>
</dbReference>
<dbReference type="PROSITE" id="PS00815">
    <property type="entry name" value="AIPM_HOMOCIT_SYNTH_1"/>
    <property type="match status" value="1"/>
</dbReference>
<proteinExistence type="inferred from homology"/>
<dbReference type="PROSITE" id="PS00816">
    <property type="entry name" value="AIPM_HOMOCIT_SYNTH_2"/>
    <property type="match status" value="1"/>
</dbReference>
<evidence type="ECO:0000256" key="7">
    <source>
        <dbReference type="ARBA" id="ARBA00048263"/>
    </source>
</evidence>
<dbReference type="InterPro" id="IPR013709">
    <property type="entry name" value="2-isopropylmalate_synth_dimer"/>
</dbReference>
<dbReference type="PROSITE" id="PS50991">
    <property type="entry name" value="PYR_CT"/>
    <property type="match status" value="1"/>
</dbReference>
<keyword evidence="6" id="KW-0100">Branched-chain amino acid biosynthesis</keyword>
<dbReference type="InterPro" id="IPR036230">
    <property type="entry name" value="LeuA_allosteric_dom_sf"/>
</dbReference>
<evidence type="ECO:0000256" key="9">
    <source>
        <dbReference type="RuleBase" id="RU003523"/>
    </source>
</evidence>
<dbReference type="InterPro" id="IPR005675">
    <property type="entry name" value="Citramal_synthase"/>
</dbReference>
<dbReference type="InterPro" id="IPR054691">
    <property type="entry name" value="LeuA/HCS_post-cat"/>
</dbReference>
<keyword evidence="4" id="KW-0412">Isoleucine biosynthesis</keyword>
<dbReference type="PANTHER" id="PTHR43538:SF1">
    <property type="entry name" value="(R)-CITRAMALATE SYNTHASE"/>
    <property type="match status" value="1"/>
</dbReference>
<keyword evidence="12" id="KW-1185">Reference proteome</keyword>
<dbReference type="SUPFAM" id="SSF51569">
    <property type="entry name" value="Aldolase"/>
    <property type="match status" value="1"/>
</dbReference>
<evidence type="ECO:0000256" key="3">
    <source>
        <dbReference type="ARBA" id="ARBA00022605"/>
    </source>
</evidence>
<evidence type="ECO:0000256" key="1">
    <source>
        <dbReference type="ARBA" id="ARBA00004743"/>
    </source>
</evidence>
<dbReference type="PANTHER" id="PTHR43538">
    <property type="entry name" value="ALPHA-IPM SYNTHASE/HOMOCITRATE SYNTHASE"/>
    <property type="match status" value="1"/>
</dbReference>
<evidence type="ECO:0000313" key="12">
    <source>
        <dbReference type="Proteomes" id="UP000611762"/>
    </source>
</evidence>
<dbReference type="Pfam" id="PF22617">
    <property type="entry name" value="HCS_D2"/>
    <property type="match status" value="1"/>
</dbReference>
<comment type="caution">
    <text evidence="11">The sequence shown here is derived from an EMBL/GenBank/DDBJ whole genome shotgun (WGS) entry which is preliminary data.</text>
</comment>
<dbReference type="CDD" id="cd07941">
    <property type="entry name" value="DRE_TIM_LeuA3"/>
    <property type="match status" value="1"/>
</dbReference>
<dbReference type="Proteomes" id="UP000611762">
    <property type="component" value="Unassembled WGS sequence"/>
</dbReference>
<dbReference type="GO" id="GO:0009097">
    <property type="term" value="P:isoleucine biosynthetic process"/>
    <property type="evidence" value="ECO:0007669"/>
    <property type="project" value="UniProtKB-UniRule"/>
</dbReference>
<keyword evidence="3" id="KW-0028">Amino-acid biosynthesis</keyword>
<protein>
    <recommendedName>
        <fullName evidence="8">Citramalate synthase</fullName>
        <ecNumber evidence="8">2.3.3.21</ecNumber>
    </recommendedName>
</protein>
<accession>A0A926DKU1</accession>
<dbReference type="Gene3D" id="3.20.20.70">
    <property type="entry name" value="Aldolase class I"/>
    <property type="match status" value="1"/>
</dbReference>